<organism evidence="1">
    <name type="scientific">Anguilla anguilla</name>
    <name type="common">European freshwater eel</name>
    <name type="synonym">Muraena anguilla</name>
    <dbReference type="NCBI Taxonomy" id="7936"/>
    <lineage>
        <taxon>Eukaryota</taxon>
        <taxon>Metazoa</taxon>
        <taxon>Chordata</taxon>
        <taxon>Craniata</taxon>
        <taxon>Vertebrata</taxon>
        <taxon>Euteleostomi</taxon>
        <taxon>Actinopterygii</taxon>
        <taxon>Neopterygii</taxon>
        <taxon>Teleostei</taxon>
        <taxon>Anguilliformes</taxon>
        <taxon>Anguillidae</taxon>
        <taxon>Anguilla</taxon>
    </lineage>
</organism>
<name>A0A0E9VFJ7_ANGAN</name>
<proteinExistence type="predicted"/>
<dbReference type="AlphaFoldDB" id="A0A0E9VFJ7"/>
<sequence>MVPAKKPASRVHFAIVEAVVGLVAVHMGNRCGSLLLPIHRSKASSLCHDISAGPPRDYSTHTPLRCHTLGLS</sequence>
<evidence type="ECO:0000313" key="1">
    <source>
        <dbReference type="EMBL" id="JAH76847.1"/>
    </source>
</evidence>
<dbReference type="EMBL" id="GBXM01031730">
    <property type="protein sequence ID" value="JAH76847.1"/>
    <property type="molecule type" value="Transcribed_RNA"/>
</dbReference>
<protein>
    <submittedName>
        <fullName evidence="1">Uncharacterized protein</fullName>
    </submittedName>
</protein>
<reference evidence="1" key="2">
    <citation type="journal article" date="2015" name="Fish Shellfish Immunol.">
        <title>Early steps in the European eel (Anguilla anguilla)-Vibrio vulnificus interaction in the gills: Role of the RtxA13 toxin.</title>
        <authorList>
            <person name="Callol A."/>
            <person name="Pajuelo D."/>
            <person name="Ebbesson L."/>
            <person name="Teles M."/>
            <person name="MacKenzie S."/>
            <person name="Amaro C."/>
        </authorList>
    </citation>
    <scope>NUCLEOTIDE SEQUENCE</scope>
</reference>
<reference evidence="1" key="1">
    <citation type="submission" date="2014-11" db="EMBL/GenBank/DDBJ databases">
        <authorList>
            <person name="Amaro Gonzalez C."/>
        </authorList>
    </citation>
    <scope>NUCLEOTIDE SEQUENCE</scope>
</reference>
<accession>A0A0E9VFJ7</accession>